<keyword evidence="13 19" id="KW-0472">Membrane</keyword>
<keyword evidence="15" id="KW-0961">Cell wall biogenesis/degradation</keyword>
<dbReference type="GO" id="GO:0009002">
    <property type="term" value="F:serine-type D-Ala-D-Ala carboxypeptidase activity"/>
    <property type="evidence" value="ECO:0007669"/>
    <property type="project" value="UniProtKB-EC"/>
</dbReference>
<dbReference type="InterPro" id="IPR012338">
    <property type="entry name" value="Beta-lactam/transpept-like"/>
</dbReference>
<comment type="catalytic activity">
    <reaction evidence="17">
        <text>[GlcNAc-(1-&gt;4)-Mur2Ac(oyl-L-Ala-gamma-D-Glu-L-Lys-D-Ala-D-Ala)](n)-di-trans,octa-cis-undecaprenyl diphosphate + beta-D-GlcNAc-(1-&gt;4)-Mur2Ac(oyl-L-Ala-gamma-D-Glu-L-Lys-D-Ala-D-Ala)-di-trans,octa-cis-undecaprenyl diphosphate = [GlcNAc-(1-&gt;4)-Mur2Ac(oyl-L-Ala-gamma-D-Glu-L-Lys-D-Ala-D-Ala)](n+1)-di-trans,octa-cis-undecaprenyl diphosphate + di-trans,octa-cis-undecaprenyl diphosphate + H(+)</text>
        <dbReference type="Rhea" id="RHEA:23708"/>
        <dbReference type="Rhea" id="RHEA-COMP:9602"/>
        <dbReference type="Rhea" id="RHEA-COMP:9603"/>
        <dbReference type="ChEBI" id="CHEBI:15378"/>
        <dbReference type="ChEBI" id="CHEBI:58405"/>
        <dbReference type="ChEBI" id="CHEBI:60033"/>
        <dbReference type="ChEBI" id="CHEBI:78435"/>
        <dbReference type="EC" id="2.4.99.28"/>
    </reaction>
</comment>
<evidence type="ECO:0000256" key="8">
    <source>
        <dbReference type="ARBA" id="ARBA00022676"/>
    </source>
</evidence>
<organism evidence="22 23">
    <name type="scientific">Cytophaga hutchinsonii (strain ATCC 33406 / DSM 1761 / CIP 103989 / NBRC 15051 / NCIMB 9469 / D465)</name>
    <dbReference type="NCBI Taxonomy" id="269798"/>
    <lineage>
        <taxon>Bacteria</taxon>
        <taxon>Pseudomonadati</taxon>
        <taxon>Bacteroidota</taxon>
        <taxon>Cytophagia</taxon>
        <taxon>Cytophagales</taxon>
        <taxon>Cytophagaceae</taxon>
        <taxon>Cytophaga</taxon>
    </lineage>
</organism>
<evidence type="ECO:0000256" key="10">
    <source>
        <dbReference type="ARBA" id="ARBA00022801"/>
    </source>
</evidence>
<name>A0A6N4SMH6_CYTH3</name>
<evidence type="ECO:0000256" key="2">
    <source>
        <dbReference type="ARBA" id="ARBA00004752"/>
    </source>
</evidence>
<dbReference type="GO" id="GO:0009252">
    <property type="term" value="P:peptidoglycan biosynthetic process"/>
    <property type="evidence" value="ECO:0007669"/>
    <property type="project" value="UniProtKB-KW"/>
</dbReference>
<evidence type="ECO:0000256" key="15">
    <source>
        <dbReference type="ARBA" id="ARBA00023316"/>
    </source>
</evidence>
<dbReference type="GO" id="GO:0005886">
    <property type="term" value="C:plasma membrane"/>
    <property type="evidence" value="ECO:0007669"/>
    <property type="project" value="UniProtKB-SubCell"/>
</dbReference>
<feature type="domain" description="Penicillin-binding protein transpeptidase" evidence="20">
    <location>
        <begin position="427"/>
        <end position="669"/>
    </location>
</feature>
<comment type="subcellular location">
    <subcellularLocation>
        <location evidence="1">Cell membrane</location>
    </subcellularLocation>
</comment>
<evidence type="ECO:0000256" key="3">
    <source>
        <dbReference type="ARBA" id="ARBA00007090"/>
    </source>
</evidence>
<proteinExistence type="inferred from homology"/>
<comment type="similarity">
    <text evidence="4">In the N-terminal section; belongs to the glycosyltransferase 51 family.</text>
</comment>
<evidence type="ECO:0000259" key="21">
    <source>
        <dbReference type="Pfam" id="PF00912"/>
    </source>
</evidence>
<keyword evidence="9" id="KW-0808">Transferase</keyword>
<keyword evidence="12" id="KW-0573">Peptidoglycan synthesis</keyword>
<dbReference type="GO" id="GO:0006508">
    <property type="term" value="P:proteolysis"/>
    <property type="evidence" value="ECO:0007669"/>
    <property type="project" value="UniProtKB-KW"/>
</dbReference>
<evidence type="ECO:0000256" key="11">
    <source>
        <dbReference type="ARBA" id="ARBA00022960"/>
    </source>
</evidence>
<keyword evidence="19" id="KW-0812">Transmembrane</keyword>
<dbReference type="PANTHER" id="PTHR32282:SF11">
    <property type="entry name" value="PENICILLIN-BINDING PROTEIN 1B"/>
    <property type="match status" value="1"/>
</dbReference>
<dbReference type="RefSeq" id="WP_011583584.1">
    <property type="nucleotide sequence ID" value="NC_008255.1"/>
</dbReference>
<feature type="domain" description="Glycosyl transferase family 51" evidence="21">
    <location>
        <begin position="65"/>
        <end position="250"/>
    </location>
</feature>
<dbReference type="InterPro" id="IPR001264">
    <property type="entry name" value="Glyco_trans_51"/>
</dbReference>
<dbReference type="GO" id="GO:0008955">
    <property type="term" value="F:peptidoglycan glycosyltransferase activity"/>
    <property type="evidence" value="ECO:0007669"/>
    <property type="project" value="UniProtKB-EC"/>
</dbReference>
<dbReference type="Gene3D" id="3.40.710.10">
    <property type="entry name" value="DD-peptidase/beta-lactamase superfamily"/>
    <property type="match status" value="2"/>
</dbReference>
<dbReference type="GO" id="GO:0071555">
    <property type="term" value="P:cell wall organization"/>
    <property type="evidence" value="ECO:0007669"/>
    <property type="project" value="UniProtKB-KW"/>
</dbReference>
<keyword evidence="11" id="KW-0133">Cell shape</keyword>
<sequence>MKVKIIRAAILVLWCSFISGAAFIWLWFYMVSNNTGDLFGPMPNLEALENPKSNISSELYTSDGVLIGKYYRENRTNISYNEISPNVINALVATEDIRFEKHSGIDLQGSFAIFWYLLKGDKRGSSTISQQLSKNLFKTRGAKYEGSLAKKNNKLRLVINKTKEWISAIQIERSYTKKEIMTMYLNTVDFGSNSFGIVTASQTFFSIPQDSLNINQAAMLVGLLKAPSLYSPVYNPENAIARRNTVLEQLNKYKYISDAQFATLSAQPIALKYEVENHNKGSATYFRSYITRYLISWCNERGIDLYEDGIKIYTTIDSKIQAYAEASVSEHMKYLQGKFFAYWKGKTPWRDEEFKEIPNFIEKAARHSDRWRMFSEIYDGDTAKVWSAMNRKISMKVFSWNGEIDTLLSPIDSIRYYKHFLHAGMLSMDPHSGQIKAWVGGIDHKHFKYDHVKQGSRQPGSTFKPFVYTAAIDLGYSPCYELPDLPVTFKTEDINETWTPQNSDGAYSGEMFSIRKAMANSINSITANLIKKVGPETVVDYATRMGITTPLEPVPALCLGVFDVTLYDMVGAYSTFVNQGVWTEPIFITRIEDKNGNILQNFVPKTKEVLSEETAYLMVHMLKGATEEKGGTALGLNKYGLLWNGAEIGGKTGTTQNYSDGWFVGITTQLTTGIWVGGDDRSIHFRSMNDGQGARMAMPIWAIFMNHLYNDPKTGILKERFPTPASPLSVEINCKKFKEVENANSNTNPNSSVIKNQNIPDF</sequence>
<dbReference type="InterPro" id="IPR050396">
    <property type="entry name" value="Glycosyltr_51/Transpeptidase"/>
</dbReference>
<evidence type="ECO:0000256" key="9">
    <source>
        <dbReference type="ARBA" id="ARBA00022679"/>
    </source>
</evidence>
<keyword evidence="14" id="KW-0511">Multifunctional enzyme</keyword>
<evidence type="ECO:0000256" key="5">
    <source>
        <dbReference type="ARBA" id="ARBA00022475"/>
    </source>
</evidence>
<protein>
    <submittedName>
        <fullName evidence="22">Candidate bifunctional family GT51 b-glycosyltransferase/PBP transpeptidase, candidate murein polymerase, Glycosyltransferase Family 51 protein</fullName>
    </submittedName>
</protein>
<evidence type="ECO:0000256" key="17">
    <source>
        <dbReference type="ARBA" id="ARBA00049902"/>
    </source>
</evidence>
<evidence type="ECO:0000256" key="1">
    <source>
        <dbReference type="ARBA" id="ARBA00004236"/>
    </source>
</evidence>
<dbReference type="PANTHER" id="PTHR32282">
    <property type="entry name" value="BINDING PROTEIN TRANSPEPTIDASE, PUTATIVE-RELATED"/>
    <property type="match status" value="1"/>
</dbReference>
<dbReference type="GO" id="GO:0030288">
    <property type="term" value="C:outer membrane-bounded periplasmic space"/>
    <property type="evidence" value="ECO:0007669"/>
    <property type="project" value="TreeGrafter"/>
</dbReference>
<evidence type="ECO:0000256" key="4">
    <source>
        <dbReference type="ARBA" id="ARBA00007739"/>
    </source>
</evidence>
<dbReference type="AlphaFoldDB" id="A0A6N4SMH6"/>
<evidence type="ECO:0000256" key="16">
    <source>
        <dbReference type="ARBA" id="ARBA00034000"/>
    </source>
</evidence>
<accession>A0A6N4SMH6</accession>
<keyword evidence="8" id="KW-0328">Glycosyltransferase</keyword>
<dbReference type="Pfam" id="PF00905">
    <property type="entry name" value="Transpeptidase"/>
    <property type="match status" value="1"/>
</dbReference>
<dbReference type="Pfam" id="PF00912">
    <property type="entry name" value="Transgly"/>
    <property type="match status" value="1"/>
</dbReference>
<dbReference type="Proteomes" id="UP000001822">
    <property type="component" value="Chromosome"/>
</dbReference>
<evidence type="ECO:0000313" key="23">
    <source>
        <dbReference type="Proteomes" id="UP000001822"/>
    </source>
</evidence>
<keyword evidence="23" id="KW-1185">Reference proteome</keyword>
<evidence type="ECO:0000259" key="20">
    <source>
        <dbReference type="Pfam" id="PF00905"/>
    </source>
</evidence>
<keyword evidence="10" id="KW-0378">Hydrolase</keyword>
<dbReference type="GO" id="GO:0008360">
    <property type="term" value="P:regulation of cell shape"/>
    <property type="evidence" value="ECO:0007669"/>
    <property type="project" value="UniProtKB-KW"/>
</dbReference>
<dbReference type="InterPro" id="IPR036950">
    <property type="entry name" value="PBP_transglycosylase"/>
</dbReference>
<comment type="catalytic activity">
    <reaction evidence="16">
        <text>Preferential cleavage: (Ac)2-L-Lys-D-Ala-|-D-Ala. Also transpeptidation of peptidyl-alanyl moieties that are N-acyl substituents of D-alanine.</text>
        <dbReference type="EC" id="3.4.16.4"/>
    </reaction>
</comment>
<evidence type="ECO:0000313" key="22">
    <source>
        <dbReference type="EMBL" id="ABG57468.1"/>
    </source>
</evidence>
<dbReference type="OrthoDB" id="9766909at2"/>
<dbReference type="SUPFAM" id="SSF53955">
    <property type="entry name" value="Lysozyme-like"/>
    <property type="match status" value="1"/>
</dbReference>
<dbReference type="GO" id="GO:0008658">
    <property type="term" value="F:penicillin binding"/>
    <property type="evidence" value="ECO:0007669"/>
    <property type="project" value="InterPro"/>
</dbReference>
<evidence type="ECO:0000256" key="14">
    <source>
        <dbReference type="ARBA" id="ARBA00023268"/>
    </source>
</evidence>
<keyword evidence="5" id="KW-1003">Cell membrane</keyword>
<dbReference type="EMBL" id="CP000383">
    <property type="protein sequence ID" value="ABG57468.1"/>
    <property type="molecule type" value="Genomic_DNA"/>
</dbReference>
<keyword evidence="7" id="KW-0645">Protease</keyword>
<dbReference type="SUPFAM" id="SSF56601">
    <property type="entry name" value="beta-lactamase/transpeptidase-like"/>
    <property type="match status" value="1"/>
</dbReference>
<evidence type="ECO:0000256" key="13">
    <source>
        <dbReference type="ARBA" id="ARBA00023136"/>
    </source>
</evidence>
<evidence type="ECO:0000256" key="12">
    <source>
        <dbReference type="ARBA" id="ARBA00022984"/>
    </source>
</evidence>
<dbReference type="KEGG" id="chu:CHU_0176"/>
<gene>
    <name evidence="22" type="ordered locus">CHU_0176</name>
</gene>
<feature type="region of interest" description="Disordered" evidence="18">
    <location>
        <begin position="742"/>
        <end position="762"/>
    </location>
</feature>
<dbReference type="InterPro" id="IPR001460">
    <property type="entry name" value="PCN-bd_Tpept"/>
</dbReference>
<dbReference type="Gene3D" id="1.10.3810.10">
    <property type="entry name" value="Biosynthetic peptidoglycan transglycosylase-like"/>
    <property type="match status" value="1"/>
</dbReference>
<keyword evidence="19" id="KW-1133">Transmembrane helix</keyword>
<dbReference type="InterPro" id="IPR023346">
    <property type="entry name" value="Lysozyme-like_dom_sf"/>
</dbReference>
<comment type="similarity">
    <text evidence="3">In the C-terminal section; belongs to the transpeptidase family.</text>
</comment>
<keyword evidence="6" id="KW-0121">Carboxypeptidase</keyword>
<comment type="pathway">
    <text evidence="2">Cell wall biogenesis; peptidoglycan biosynthesis.</text>
</comment>
<reference evidence="22 23" key="1">
    <citation type="journal article" date="2007" name="Appl. Environ. Microbiol.">
        <title>Genome sequence of the cellulolytic gliding bacterium Cytophaga hutchinsonii.</title>
        <authorList>
            <person name="Xie G."/>
            <person name="Bruce D.C."/>
            <person name="Challacombe J.F."/>
            <person name="Chertkov O."/>
            <person name="Detter J.C."/>
            <person name="Gilna P."/>
            <person name="Han C.S."/>
            <person name="Lucas S."/>
            <person name="Misra M."/>
            <person name="Myers G.L."/>
            <person name="Richardson P."/>
            <person name="Tapia R."/>
            <person name="Thayer N."/>
            <person name="Thompson L.S."/>
            <person name="Brettin T.S."/>
            <person name="Henrissat B."/>
            <person name="Wilson D.B."/>
            <person name="McBride M.J."/>
        </authorList>
    </citation>
    <scope>NUCLEOTIDE SEQUENCE [LARGE SCALE GENOMIC DNA]</scope>
    <source>
        <strain evidence="23">ATCC 33406 / DSM 1761 / CIP 103989 / NBRC 15051 / NCIMB 9469 / D465</strain>
    </source>
</reference>
<feature type="transmembrane region" description="Helical" evidence="19">
    <location>
        <begin position="9"/>
        <end position="30"/>
    </location>
</feature>
<evidence type="ECO:0000256" key="18">
    <source>
        <dbReference type="SAM" id="MobiDB-lite"/>
    </source>
</evidence>
<evidence type="ECO:0000256" key="19">
    <source>
        <dbReference type="SAM" id="Phobius"/>
    </source>
</evidence>
<evidence type="ECO:0000256" key="7">
    <source>
        <dbReference type="ARBA" id="ARBA00022670"/>
    </source>
</evidence>
<evidence type="ECO:0000256" key="6">
    <source>
        <dbReference type="ARBA" id="ARBA00022645"/>
    </source>
</evidence>